<dbReference type="GO" id="GO:0005524">
    <property type="term" value="F:ATP binding"/>
    <property type="evidence" value="ECO:0007669"/>
    <property type="project" value="UniProtKB-UniRule"/>
</dbReference>
<evidence type="ECO:0000256" key="7">
    <source>
        <dbReference type="ARBA" id="ARBA00048539"/>
    </source>
</evidence>
<dbReference type="NCBIfam" id="TIGR02432">
    <property type="entry name" value="lysidine_TilS_N"/>
    <property type="match status" value="1"/>
</dbReference>
<dbReference type="Proteomes" id="UP000275137">
    <property type="component" value="Unassembled WGS sequence"/>
</dbReference>
<dbReference type="SUPFAM" id="SSF52402">
    <property type="entry name" value="Adenine nucleotide alpha hydrolases-like"/>
    <property type="match status" value="1"/>
</dbReference>
<gene>
    <name evidence="8 10" type="primary">tilS</name>
    <name evidence="10" type="ORF">ED236_00070</name>
</gene>
<reference evidence="10 11" key="1">
    <citation type="submission" date="2018-10" db="EMBL/GenBank/DDBJ databases">
        <authorList>
            <person name="Chen W.-M."/>
        </authorList>
    </citation>
    <scope>NUCLEOTIDE SEQUENCE [LARGE SCALE GENOMIC DNA]</scope>
    <source>
        <strain evidence="10 11">H-5</strain>
    </source>
</reference>
<dbReference type="InterPro" id="IPR012795">
    <property type="entry name" value="tRNA_Ile_lys_synt_N"/>
</dbReference>
<evidence type="ECO:0000256" key="8">
    <source>
        <dbReference type="HAMAP-Rule" id="MF_01161"/>
    </source>
</evidence>
<dbReference type="InterPro" id="IPR012796">
    <property type="entry name" value="Lysidine-tRNA-synth_C"/>
</dbReference>
<sequence length="436" mass="48825">MQQQVLSFLTPYLHPQPVLTLAFSGGLDSRVLLHLLHQLRADQSFQLQAVHIHHGLNPDADAWAAFCAAECERLQVPLQIKHVQVPRDSGLGVEAAARAARYAALAEAGGDYLLLAQHEDDQAETVLLQLLRGAGLRGLAGMAAADVQRRLLRPLLNCSRASLLACAREQALDWVEDGSNADPHYDRNDWRLRLLPAIRERYPAANTTLARAARHLAEAAELLDELAMLDAGEHAQAATLPVARLTLLSEARARNLLRSWLAWHGVQPPSSVRVQQMLHQLLHARADAAIKIVLHGLDTEAWLRRYHGMIYIETNNPWQDRPLRWHGEEELALPDGGALQFLRRTGEGLSLQLLQDKILAIRFRQGGERFKPVATRPTRTLKYLLQQIELPPWQRQRLPLLYAEDSLVVVPGVGVAWDWQAQPGEPGVVVRWRCAR</sequence>
<keyword evidence="11" id="KW-1185">Reference proteome</keyword>
<keyword evidence="4 8" id="KW-0819">tRNA processing</keyword>
<accession>A0A3N0V764</accession>
<evidence type="ECO:0000256" key="5">
    <source>
        <dbReference type="ARBA" id="ARBA00022741"/>
    </source>
</evidence>
<dbReference type="NCBIfam" id="TIGR02433">
    <property type="entry name" value="lysidine_TilS_C"/>
    <property type="match status" value="1"/>
</dbReference>
<proteinExistence type="inferred from homology"/>
<evidence type="ECO:0000256" key="2">
    <source>
        <dbReference type="ARBA" id="ARBA00022490"/>
    </source>
</evidence>
<comment type="function">
    <text evidence="8">Ligates lysine onto the cytidine present at position 34 of the AUA codon-specific tRNA(Ile) that contains the anticodon CAU, in an ATP-dependent manner. Cytidine is converted to lysidine, thus changing the amino acid specificity of the tRNA from methionine to isoleucine.</text>
</comment>
<evidence type="ECO:0000256" key="4">
    <source>
        <dbReference type="ARBA" id="ARBA00022694"/>
    </source>
</evidence>
<dbReference type="Pfam" id="PF09179">
    <property type="entry name" value="TilS"/>
    <property type="match status" value="1"/>
</dbReference>
<dbReference type="EMBL" id="RJVP01000001">
    <property type="protein sequence ID" value="ROH88549.1"/>
    <property type="molecule type" value="Genomic_DNA"/>
</dbReference>
<organism evidence="10 11">
    <name type="scientific">Pseudomethylobacillus aquaticus</name>
    <dbReference type="NCBI Taxonomy" id="2676064"/>
    <lineage>
        <taxon>Bacteria</taxon>
        <taxon>Pseudomonadati</taxon>
        <taxon>Pseudomonadota</taxon>
        <taxon>Betaproteobacteria</taxon>
        <taxon>Nitrosomonadales</taxon>
        <taxon>Methylophilaceae</taxon>
        <taxon>Pseudomethylobacillus</taxon>
    </lineage>
</organism>
<evidence type="ECO:0000313" key="10">
    <source>
        <dbReference type="EMBL" id="ROH88549.1"/>
    </source>
</evidence>
<dbReference type="SMART" id="SM00977">
    <property type="entry name" value="TilS_C"/>
    <property type="match status" value="1"/>
</dbReference>
<dbReference type="AlphaFoldDB" id="A0A3N0V764"/>
<dbReference type="GO" id="GO:0006400">
    <property type="term" value="P:tRNA modification"/>
    <property type="evidence" value="ECO:0007669"/>
    <property type="project" value="UniProtKB-UniRule"/>
</dbReference>
<dbReference type="EC" id="6.3.4.19" evidence="8"/>
<dbReference type="Pfam" id="PF11734">
    <property type="entry name" value="TilS_C"/>
    <property type="match status" value="1"/>
</dbReference>
<evidence type="ECO:0000259" key="9">
    <source>
        <dbReference type="SMART" id="SM00977"/>
    </source>
</evidence>
<dbReference type="CDD" id="cd01992">
    <property type="entry name" value="TilS_N"/>
    <property type="match status" value="1"/>
</dbReference>
<evidence type="ECO:0000256" key="1">
    <source>
        <dbReference type="ARBA" id="ARBA00004496"/>
    </source>
</evidence>
<comment type="domain">
    <text evidence="8">The N-terminal region contains the highly conserved SGGXDS motif, predicted to be a P-loop motif involved in ATP binding.</text>
</comment>
<dbReference type="PANTHER" id="PTHR43033:SF1">
    <property type="entry name" value="TRNA(ILE)-LYSIDINE SYNTHASE-RELATED"/>
    <property type="match status" value="1"/>
</dbReference>
<dbReference type="Pfam" id="PF01171">
    <property type="entry name" value="ATP_bind_3"/>
    <property type="match status" value="1"/>
</dbReference>
<feature type="binding site" evidence="8">
    <location>
        <begin position="24"/>
        <end position="29"/>
    </location>
    <ligand>
        <name>ATP</name>
        <dbReference type="ChEBI" id="CHEBI:30616"/>
    </ligand>
</feature>
<evidence type="ECO:0000256" key="3">
    <source>
        <dbReference type="ARBA" id="ARBA00022598"/>
    </source>
</evidence>
<comment type="subcellular location">
    <subcellularLocation>
        <location evidence="1 8">Cytoplasm</location>
    </subcellularLocation>
</comment>
<keyword evidence="6 8" id="KW-0067">ATP-binding</keyword>
<evidence type="ECO:0000313" key="11">
    <source>
        <dbReference type="Proteomes" id="UP000275137"/>
    </source>
</evidence>
<name>A0A3N0V764_9PROT</name>
<dbReference type="InterPro" id="IPR012094">
    <property type="entry name" value="tRNA_Ile_lys_synt"/>
</dbReference>
<dbReference type="Gene3D" id="1.20.59.20">
    <property type="match status" value="1"/>
</dbReference>
<dbReference type="HAMAP" id="MF_01161">
    <property type="entry name" value="tRNA_Ile_lys_synt"/>
    <property type="match status" value="1"/>
</dbReference>
<protein>
    <recommendedName>
        <fullName evidence="8">tRNA(Ile)-lysidine synthase</fullName>
        <ecNumber evidence="8">6.3.4.19</ecNumber>
    </recommendedName>
    <alternativeName>
        <fullName evidence="8">tRNA(Ile)-2-lysyl-cytidine synthase</fullName>
    </alternativeName>
    <alternativeName>
        <fullName evidence="8">tRNA(Ile)-lysidine synthetase</fullName>
    </alternativeName>
</protein>
<dbReference type="GO" id="GO:0005737">
    <property type="term" value="C:cytoplasm"/>
    <property type="evidence" value="ECO:0007669"/>
    <property type="project" value="UniProtKB-SubCell"/>
</dbReference>
<evidence type="ECO:0000256" key="6">
    <source>
        <dbReference type="ARBA" id="ARBA00022840"/>
    </source>
</evidence>
<keyword evidence="2 8" id="KW-0963">Cytoplasm</keyword>
<dbReference type="InterPro" id="IPR011063">
    <property type="entry name" value="TilS/TtcA_N"/>
</dbReference>
<keyword evidence="5 8" id="KW-0547">Nucleotide-binding</keyword>
<dbReference type="GO" id="GO:0032267">
    <property type="term" value="F:tRNA(Ile)-lysidine synthase activity"/>
    <property type="evidence" value="ECO:0007669"/>
    <property type="project" value="UniProtKB-EC"/>
</dbReference>
<dbReference type="Gene3D" id="3.40.50.620">
    <property type="entry name" value="HUPs"/>
    <property type="match status" value="1"/>
</dbReference>
<dbReference type="SUPFAM" id="SSF82829">
    <property type="entry name" value="MesJ substrate recognition domain-like"/>
    <property type="match status" value="1"/>
</dbReference>
<keyword evidence="3 8" id="KW-0436">Ligase</keyword>
<feature type="domain" description="Lysidine-tRNA(Ile) synthetase C-terminal" evidence="9">
    <location>
        <begin position="359"/>
        <end position="432"/>
    </location>
</feature>
<comment type="caution">
    <text evidence="10">The sequence shown here is derived from an EMBL/GenBank/DDBJ whole genome shotgun (WGS) entry which is preliminary data.</text>
</comment>
<dbReference type="PANTHER" id="PTHR43033">
    <property type="entry name" value="TRNA(ILE)-LYSIDINE SYNTHASE-RELATED"/>
    <property type="match status" value="1"/>
</dbReference>
<comment type="catalytic activity">
    <reaction evidence="7 8">
        <text>cytidine(34) in tRNA(Ile2) + L-lysine + ATP = lysidine(34) in tRNA(Ile2) + AMP + diphosphate + H(+)</text>
        <dbReference type="Rhea" id="RHEA:43744"/>
        <dbReference type="Rhea" id="RHEA-COMP:10625"/>
        <dbReference type="Rhea" id="RHEA-COMP:10670"/>
        <dbReference type="ChEBI" id="CHEBI:15378"/>
        <dbReference type="ChEBI" id="CHEBI:30616"/>
        <dbReference type="ChEBI" id="CHEBI:32551"/>
        <dbReference type="ChEBI" id="CHEBI:33019"/>
        <dbReference type="ChEBI" id="CHEBI:82748"/>
        <dbReference type="ChEBI" id="CHEBI:83665"/>
        <dbReference type="ChEBI" id="CHEBI:456215"/>
        <dbReference type="EC" id="6.3.4.19"/>
    </reaction>
</comment>
<dbReference type="InterPro" id="IPR014729">
    <property type="entry name" value="Rossmann-like_a/b/a_fold"/>
</dbReference>
<dbReference type="SUPFAM" id="SSF56037">
    <property type="entry name" value="PheT/TilS domain"/>
    <property type="match status" value="1"/>
</dbReference>
<dbReference type="InterPro" id="IPR015262">
    <property type="entry name" value="tRNA_Ile_lys_synt_subst-bd"/>
</dbReference>
<comment type="similarity">
    <text evidence="8">Belongs to the tRNA(Ile)-lysidine synthase family.</text>
</comment>